<protein>
    <submittedName>
        <fullName evidence="7">Uncharacterized protein</fullName>
    </submittedName>
</protein>
<organism evidence="7 8">
    <name type="scientific">Nocardia panacis</name>
    <dbReference type="NCBI Taxonomy" id="2340916"/>
    <lineage>
        <taxon>Bacteria</taxon>
        <taxon>Bacillati</taxon>
        <taxon>Actinomycetota</taxon>
        <taxon>Actinomycetes</taxon>
        <taxon>Mycobacteriales</taxon>
        <taxon>Nocardiaceae</taxon>
        <taxon>Nocardia</taxon>
    </lineage>
</organism>
<evidence type="ECO:0000313" key="7">
    <source>
        <dbReference type="EMBL" id="RJO79887.1"/>
    </source>
</evidence>
<dbReference type="Proteomes" id="UP000266677">
    <property type="component" value="Unassembled WGS sequence"/>
</dbReference>
<feature type="repeat" description="WD" evidence="3">
    <location>
        <begin position="835"/>
        <end position="858"/>
    </location>
</feature>
<feature type="transmembrane region" description="Helical" evidence="4">
    <location>
        <begin position="500"/>
        <end position="516"/>
    </location>
</feature>
<feature type="repeat" description="WD" evidence="3">
    <location>
        <begin position="1236"/>
        <end position="1270"/>
    </location>
</feature>
<name>A0A3A4KTL9_9NOCA</name>
<feature type="domain" description="Peptidase C14 caspase" evidence="5">
    <location>
        <begin position="34"/>
        <end position="217"/>
    </location>
</feature>
<feature type="repeat" description="WD" evidence="3">
    <location>
        <begin position="1319"/>
        <end position="1351"/>
    </location>
</feature>
<dbReference type="InterPro" id="IPR027417">
    <property type="entry name" value="P-loop_NTPase"/>
</dbReference>
<dbReference type="EMBL" id="QZFU01000006">
    <property type="protein sequence ID" value="RJO79887.1"/>
    <property type="molecule type" value="Genomic_DNA"/>
</dbReference>
<evidence type="ECO:0000259" key="5">
    <source>
        <dbReference type="Pfam" id="PF00656"/>
    </source>
</evidence>
<dbReference type="PANTHER" id="PTHR44129">
    <property type="entry name" value="WD REPEAT-CONTAINING PROTEIN POP1"/>
    <property type="match status" value="1"/>
</dbReference>
<feature type="repeat" description="WD" evidence="3">
    <location>
        <begin position="916"/>
        <end position="949"/>
    </location>
</feature>
<dbReference type="SUPFAM" id="SSF50978">
    <property type="entry name" value="WD40 repeat-like"/>
    <property type="match status" value="2"/>
</dbReference>
<dbReference type="GO" id="GO:0004197">
    <property type="term" value="F:cysteine-type endopeptidase activity"/>
    <property type="evidence" value="ECO:0007669"/>
    <property type="project" value="InterPro"/>
</dbReference>
<dbReference type="PROSITE" id="PS50082">
    <property type="entry name" value="WD_REPEATS_2"/>
    <property type="match status" value="8"/>
</dbReference>
<feature type="repeat" description="WD" evidence="3">
    <location>
        <begin position="1103"/>
        <end position="1127"/>
    </location>
</feature>
<dbReference type="CDD" id="cd00200">
    <property type="entry name" value="WD40"/>
    <property type="match status" value="1"/>
</dbReference>
<feature type="transmembrane region" description="Helical" evidence="4">
    <location>
        <begin position="704"/>
        <end position="724"/>
    </location>
</feature>
<dbReference type="Pfam" id="PF20703">
    <property type="entry name" value="nSTAND1"/>
    <property type="match status" value="1"/>
</dbReference>
<keyword evidence="4" id="KW-1133">Transmembrane helix</keyword>
<evidence type="ECO:0000313" key="8">
    <source>
        <dbReference type="Proteomes" id="UP000266677"/>
    </source>
</evidence>
<feature type="repeat" description="WD" evidence="3">
    <location>
        <begin position="1273"/>
        <end position="1314"/>
    </location>
</feature>
<gene>
    <name evidence="7" type="ORF">D5S18_01040</name>
</gene>
<feature type="domain" description="Novel STAND NTPase 1" evidence="6">
    <location>
        <begin position="264"/>
        <end position="656"/>
    </location>
</feature>
<keyword evidence="8" id="KW-1185">Reference proteome</keyword>
<comment type="caution">
    <text evidence="7">The sequence shown here is derived from an EMBL/GenBank/DDBJ whole genome shotgun (WGS) entry which is preliminary data.</text>
</comment>
<dbReference type="SMART" id="SM00320">
    <property type="entry name" value="WD40"/>
    <property type="match status" value="12"/>
</dbReference>
<dbReference type="InterPro" id="IPR019775">
    <property type="entry name" value="WD40_repeat_CS"/>
</dbReference>
<reference evidence="7 8" key="1">
    <citation type="submission" date="2018-09" db="EMBL/GenBank/DDBJ databases">
        <title>YIM PH21274 draft genome.</title>
        <authorList>
            <person name="Miao C."/>
        </authorList>
    </citation>
    <scope>NUCLEOTIDE SEQUENCE [LARGE SCALE GENOMIC DNA]</scope>
    <source>
        <strain evidence="7 8">YIM PH 21724</strain>
    </source>
</reference>
<dbReference type="Pfam" id="PF00400">
    <property type="entry name" value="WD40"/>
    <property type="match status" value="9"/>
</dbReference>
<keyword evidence="4" id="KW-0812">Transmembrane</keyword>
<dbReference type="Gene3D" id="2.130.10.10">
    <property type="entry name" value="YVTN repeat-like/Quinoprotein amine dehydrogenase"/>
    <property type="match status" value="4"/>
</dbReference>
<dbReference type="PROSITE" id="PS50294">
    <property type="entry name" value="WD_REPEATS_REGION"/>
    <property type="match status" value="5"/>
</dbReference>
<feature type="repeat" description="WD" evidence="3">
    <location>
        <begin position="1141"/>
        <end position="1182"/>
    </location>
</feature>
<accession>A0A3A4KTL9</accession>
<dbReference type="NCBIfam" id="NF047832">
    <property type="entry name" value="caspase_w_EACC1"/>
    <property type="match status" value="1"/>
</dbReference>
<dbReference type="InterPro" id="IPR015943">
    <property type="entry name" value="WD40/YVTN_repeat-like_dom_sf"/>
</dbReference>
<dbReference type="GO" id="GO:0006508">
    <property type="term" value="P:proteolysis"/>
    <property type="evidence" value="ECO:0007669"/>
    <property type="project" value="InterPro"/>
</dbReference>
<dbReference type="InterPro" id="IPR049052">
    <property type="entry name" value="nSTAND1"/>
</dbReference>
<evidence type="ECO:0000259" key="6">
    <source>
        <dbReference type="Pfam" id="PF20703"/>
    </source>
</evidence>
<keyword evidence="4" id="KW-0472">Membrane</keyword>
<dbReference type="InterPro" id="IPR050349">
    <property type="entry name" value="WD_LIS1/nudF_dynein_reg"/>
</dbReference>
<dbReference type="PROSITE" id="PS00678">
    <property type="entry name" value="WD_REPEATS_1"/>
    <property type="match status" value="4"/>
</dbReference>
<dbReference type="Pfam" id="PF00656">
    <property type="entry name" value="Peptidase_C14"/>
    <property type="match status" value="1"/>
</dbReference>
<dbReference type="OrthoDB" id="134501at2"/>
<keyword evidence="2" id="KW-0677">Repeat</keyword>
<proteinExistence type="predicted"/>
<dbReference type="RefSeq" id="WP_120036984.1">
    <property type="nucleotide sequence ID" value="NZ_QZFU01000006.1"/>
</dbReference>
<evidence type="ECO:0000256" key="1">
    <source>
        <dbReference type="ARBA" id="ARBA00022574"/>
    </source>
</evidence>
<dbReference type="SUPFAM" id="SSF52540">
    <property type="entry name" value="P-loop containing nucleoside triphosphate hydrolases"/>
    <property type="match status" value="1"/>
</dbReference>
<evidence type="ECO:0000256" key="3">
    <source>
        <dbReference type="PROSITE-ProRule" id="PRU00221"/>
    </source>
</evidence>
<dbReference type="Gene3D" id="3.40.50.1460">
    <property type="match status" value="1"/>
</dbReference>
<dbReference type="InterPro" id="IPR011600">
    <property type="entry name" value="Pept_C14_caspase"/>
</dbReference>
<keyword evidence="1 3" id="KW-0853">WD repeat</keyword>
<sequence>MRLGSKGSRALVVGTGRHAPNSALPDIPAVSDTVRALSAVLIDRCGLGPEEVHTVIDPHPADFEAALVQAAARTDGVFLFYYVGHGLVDDRNQLHLATHDTDHHRDRLEFKALPYSAVSRALRRSAARTIIVVLDCCFAGRAYDVFGPATKDAFDLAESGGMYVLAAASSSEVALAPEGREHTAFSGELITVLRHGVATETPDLTLEGAYRHLRRALPLNGSPAPVRHLRGQAGELVLTSNPAHAPAPVAAAPEPVRGSDERCPYRGLDTFTADDAAFYFGRSRLLGELLGRLAEWSADGKPIAVVGRSGVGKSSLLRAGLIPAVMDGELRVPDSHRWPHMIITPGEQPLETLATRLATLIDTTPDTLRNQLTVDPASLATIMRGPMPNEQVLLVVDQMEELFTLCRDETQRRRFIEAIRAAAQERTALVVLGIRADFYGSCLAYPELAEALAGRQVTVGPMTEGEMREAIERPAAQAGLGIEPRLASRVLSDVGAGREFAAGALPLLSYALLLTWQRRRDKTLTVLGYEATGGVWHAVTRAAEEVYHRLDEAGRDAMRVMLLRMVHLNEDTEDTRRRVDLRALTREFPAAARAREALASARLITVDGDTAQISHEALLHAWPLLRGWIDTDRAGLLVHQKLTDTALEWERNGNDPNLLYRSSRLQLAADWADAHPTEVSPLERRFLDACARAERRASRIRRGVIVALVVLLVGALTGMTVAIYQRGIAEKRQRASVARGLVDRAAATRESGPQLALMLGIAADRLDSTTSTTAGLITSLIQPYAGTITGNGAASAIAYSHGGQLLATGWSSREITVWNGARKVTAFTSASVPISLAFAPNGHLLMVGGTDGSVSLWDFADPALPILLSTQPGHTASVNTAGFSPDGRLLLTSSPDKSTILWDVGDPAIPKQVGRIITQSSWSRSIAFSPDSRRLITGDRDGEIALWDITDPAAPIRLTDLTAHADSIANAVVFSRDGRRCAVANENIVQVWDLTDPRRPGRPARLTNLPNTVEGLSFDQTGDALDIATIESGWIHSDLTDPTKPTRDIVTTGGHRPYSVVTIADNGSEMASAGVGGAVILSRPAGSAVPAKPPALGHCGAAVRSTRFSADGAMLAAGCLDGTVELWTTAGRSQPALVGSLTGSAGPVGGVSFSPDSRILAAGRYDGNVDFWDLHDPSAPRLLMTRNAGIGDVSSAAFAPQARILAVAGNLGALLWDVTDPQAPRLSTRLDTDTTVQEVAFSDDGHTVASARNDYTATLWDVTDPSRGTRRGTMHHVGVVSTLAFRPQGRTLVTASLDGSVIVWDIDDRDHPKMASSPLMEHTDWVRSTAFSPDGRLMATTGNDERLVLWDTSDVTNPHKLVTVSSEQSAITVTFSPDGRTLATGGLDNLLHLSDLSGILDARVHAAELACGARGAV</sequence>
<dbReference type="InterPro" id="IPR001680">
    <property type="entry name" value="WD40_rpt"/>
</dbReference>
<evidence type="ECO:0000256" key="2">
    <source>
        <dbReference type="ARBA" id="ARBA00022737"/>
    </source>
</evidence>
<evidence type="ECO:0000256" key="4">
    <source>
        <dbReference type="SAM" id="Phobius"/>
    </source>
</evidence>
<feature type="repeat" description="WD" evidence="3">
    <location>
        <begin position="871"/>
        <end position="904"/>
    </location>
</feature>
<dbReference type="InterPro" id="IPR036322">
    <property type="entry name" value="WD40_repeat_dom_sf"/>
</dbReference>